<keyword evidence="3" id="KW-1185">Reference proteome</keyword>
<dbReference type="Gene3D" id="3.30.710.10">
    <property type="entry name" value="Potassium Channel Kv1.1, Chain A"/>
    <property type="match status" value="1"/>
</dbReference>
<dbReference type="Proteomes" id="UP000683360">
    <property type="component" value="Unassembled WGS sequence"/>
</dbReference>
<comment type="caution">
    <text evidence="2">The sequence shown here is derived from an EMBL/GenBank/DDBJ whole genome shotgun (WGS) entry which is preliminary data.</text>
</comment>
<organism evidence="2 3">
    <name type="scientific">Mytilus edulis</name>
    <name type="common">Blue mussel</name>
    <dbReference type="NCBI Taxonomy" id="6550"/>
    <lineage>
        <taxon>Eukaryota</taxon>
        <taxon>Metazoa</taxon>
        <taxon>Spiralia</taxon>
        <taxon>Lophotrochozoa</taxon>
        <taxon>Mollusca</taxon>
        <taxon>Bivalvia</taxon>
        <taxon>Autobranchia</taxon>
        <taxon>Pteriomorphia</taxon>
        <taxon>Mytilida</taxon>
        <taxon>Mytiloidea</taxon>
        <taxon>Mytilidae</taxon>
        <taxon>Mytilinae</taxon>
        <taxon>Mytilus</taxon>
    </lineage>
</organism>
<dbReference type="AlphaFoldDB" id="A0A8S3QEH2"/>
<evidence type="ECO:0000259" key="1">
    <source>
        <dbReference type="Pfam" id="PF00651"/>
    </source>
</evidence>
<name>A0A8S3QEH2_MYTED</name>
<evidence type="ECO:0000313" key="3">
    <source>
        <dbReference type="Proteomes" id="UP000683360"/>
    </source>
</evidence>
<dbReference type="EMBL" id="CAJPWZ010000381">
    <property type="protein sequence ID" value="CAG2192237.1"/>
    <property type="molecule type" value="Genomic_DNA"/>
</dbReference>
<reference evidence="2" key="1">
    <citation type="submission" date="2021-03" db="EMBL/GenBank/DDBJ databases">
        <authorList>
            <person name="Bekaert M."/>
        </authorList>
    </citation>
    <scope>NUCLEOTIDE SEQUENCE</scope>
</reference>
<dbReference type="PANTHER" id="PTHR22744:SF17">
    <property type="entry name" value="BTB DOMAIN-CONTAINING PROTEIN"/>
    <property type="match status" value="1"/>
</dbReference>
<dbReference type="CDD" id="cd18186">
    <property type="entry name" value="BTB_POZ_ZBTB_KLHL-like"/>
    <property type="match status" value="1"/>
</dbReference>
<dbReference type="PANTHER" id="PTHR22744">
    <property type="entry name" value="HELIX LOOP HELIX PROTEIN 21-RELATED"/>
    <property type="match status" value="1"/>
</dbReference>
<dbReference type="InterPro" id="IPR011333">
    <property type="entry name" value="SKP1/BTB/POZ_sf"/>
</dbReference>
<protein>
    <recommendedName>
        <fullName evidence="1">BTB domain-containing protein</fullName>
    </recommendedName>
</protein>
<gene>
    <name evidence="2" type="ORF">MEDL_7405</name>
</gene>
<dbReference type="Pfam" id="PF00651">
    <property type="entry name" value="BTB"/>
    <property type="match status" value="1"/>
</dbReference>
<dbReference type="InterPro" id="IPR000210">
    <property type="entry name" value="BTB/POZ_dom"/>
</dbReference>
<dbReference type="SUPFAM" id="SSF54695">
    <property type="entry name" value="POZ domain"/>
    <property type="match status" value="1"/>
</dbReference>
<feature type="domain" description="BTB" evidence="1">
    <location>
        <begin position="2"/>
        <end position="74"/>
    </location>
</feature>
<evidence type="ECO:0000313" key="2">
    <source>
        <dbReference type="EMBL" id="CAG2192237.1"/>
    </source>
</evidence>
<proteinExistence type="predicted"/>
<accession>A0A8S3QEH2</accession>
<sequence>MAESPVFRTMLTGNFKEKNACEIELPDKDPTTFALFLRHTLPGFDGLILSVVTARSILPLAHEYQTDTSLLKIDKVLSACTRDKLCKSVDKLVDNILEAEHYTLSKYLTACITEASSFSPMAFRRTGRVDKISSDTKAKIFIMRCEDMESRIGNCMKVLEQKVLYGCGNDKCDYKKKIENAKNIIKSLDRFKYR</sequence>
<dbReference type="OrthoDB" id="437903at2759"/>